<dbReference type="Proteomes" id="UP001157006">
    <property type="component" value="Chromosome 1S"/>
</dbReference>
<proteinExistence type="predicted"/>
<keyword evidence="2" id="KW-1185">Reference proteome</keyword>
<gene>
    <name evidence="1" type="ORF">VFH_I012920</name>
</gene>
<dbReference type="EMBL" id="OX451735">
    <property type="protein sequence ID" value="CAI8591907.1"/>
    <property type="molecule type" value="Genomic_DNA"/>
</dbReference>
<organism evidence="1 2">
    <name type="scientific">Vicia faba</name>
    <name type="common">Broad bean</name>
    <name type="synonym">Faba vulgaris</name>
    <dbReference type="NCBI Taxonomy" id="3906"/>
    <lineage>
        <taxon>Eukaryota</taxon>
        <taxon>Viridiplantae</taxon>
        <taxon>Streptophyta</taxon>
        <taxon>Embryophyta</taxon>
        <taxon>Tracheophyta</taxon>
        <taxon>Spermatophyta</taxon>
        <taxon>Magnoliopsida</taxon>
        <taxon>eudicotyledons</taxon>
        <taxon>Gunneridae</taxon>
        <taxon>Pentapetalae</taxon>
        <taxon>rosids</taxon>
        <taxon>fabids</taxon>
        <taxon>Fabales</taxon>
        <taxon>Fabaceae</taxon>
        <taxon>Papilionoideae</taxon>
        <taxon>50 kb inversion clade</taxon>
        <taxon>NPAAA clade</taxon>
        <taxon>Hologalegina</taxon>
        <taxon>IRL clade</taxon>
        <taxon>Fabeae</taxon>
        <taxon>Vicia</taxon>
    </lineage>
</organism>
<dbReference type="InterPro" id="IPR047137">
    <property type="entry name" value="ORF3"/>
</dbReference>
<dbReference type="PANTHER" id="PTHR33824">
    <property type="entry name" value="POLYKETIDE CYCLASE/DEHYDRASE AND LIPID TRANSPORT SUPERFAMILY PROTEIN"/>
    <property type="match status" value="1"/>
</dbReference>
<accession>A0AAV0Z2F3</accession>
<reference evidence="1 2" key="1">
    <citation type="submission" date="2023-01" db="EMBL/GenBank/DDBJ databases">
        <authorList>
            <person name="Kreplak J."/>
        </authorList>
    </citation>
    <scope>NUCLEOTIDE SEQUENCE [LARGE SCALE GENOMIC DNA]</scope>
</reference>
<sequence>MLTISYKVPQLLSPVVSALQPFLESLLQRGLERFANLAKSYKELQLDLVEYFGRFRHRTARVHCSILGTTAPILLTVEHFSSLAAYSGCLSAGNMMVNKNYN</sequence>
<protein>
    <submittedName>
        <fullName evidence="1">Uncharacterized protein</fullName>
    </submittedName>
</protein>
<evidence type="ECO:0000313" key="1">
    <source>
        <dbReference type="EMBL" id="CAI8591907.1"/>
    </source>
</evidence>
<dbReference type="AlphaFoldDB" id="A0AAV0Z2F3"/>
<evidence type="ECO:0000313" key="2">
    <source>
        <dbReference type="Proteomes" id="UP001157006"/>
    </source>
</evidence>
<name>A0AAV0Z2F3_VICFA</name>
<dbReference type="PANTHER" id="PTHR33824:SF7">
    <property type="entry name" value="POLYKETIDE CYCLASE_DEHYDRASE AND LIPID TRANSPORT SUPERFAMILY PROTEIN"/>
    <property type="match status" value="1"/>
</dbReference>